<evidence type="ECO:0000313" key="3">
    <source>
        <dbReference type="EMBL" id="KAF2705126.1"/>
    </source>
</evidence>
<name>A0A6G1JWZ0_9PLEO</name>
<dbReference type="Proteomes" id="UP000799428">
    <property type="component" value="Unassembled WGS sequence"/>
</dbReference>
<gene>
    <name evidence="3" type="ORF">K504DRAFT_460902</name>
</gene>
<evidence type="ECO:0000259" key="2">
    <source>
        <dbReference type="Pfam" id="PF10444"/>
    </source>
</evidence>
<dbReference type="InterPro" id="IPR018851">
    <property type="entry name" value="Borealin_N"/>
</dbReference>
<accession>A0A6G1JWZ0</accession>
<proteinExistence type="predicted"/>
<feature type="compositionally biased region" description="Low complexity" evidence="1">
    <location>
        <begin position="98"/>
        <end position="147"/>
    </location>
</feature>
<feature type="compositionally biased region" description="Polar residues" evidence="1">
    <location>
        <begin position="78"/>
        <end position="88"/>
    </location>
</feature>
<dbReference type="OrthoDB" id="2392550at2759"/>
<dbReference type="AlphaFoldDB" id="A0A6G1JWZ0"/>
<dbReference type="Pfam" id="PF10444">
    <property type="entry name" value="Nbl1_Borealin_N"/>
    <property type="match status" value="1"/>
</dbReference>
<protein>
    <recommendedName>
        <fullName evidence="2">Borealin N-terminal domain-containing protein</fullName>
    </recommendedName>
</protein>
<feature type="domain" description="Borealin N-terminal" evidence="2">
    <location>
        <begin position="16"/>
        <end position="65"/>
    </location>
</feature>
<feature type="region of interest" description="Disordered" evidence="1">
    <location>
        <begin position="75"/>
        <end position="226"/>
    </location>
</feature>
<sequence length="226" mass="24070">MAPLMLSAEAKATMRANLELELKTRKEKLVSMCEAQVASLRSRLERRVNRVPLKQRKIKMGTFIELHNKAVAAETATHVPTQPKNTASAPIVRKTRTAPAAKAAPKPAPVEAPKAGPRPVSRAAAARTASPPKAAPVDTSKAASRSGRGAKRSSNEMSTDDKENTNGDLHVPKKRTKAAPVGPAPAARATRTTRAASRKVAPTAQILSPKTNNARPAPAAKTRRQR</sequence>
<evidence type="ECO:0000256" key="1">
    <source>
        <dbReference type="SAM" id="MobiDB-lite"/>
    </source>
</evidence>
<evidence type="ECO:0000313" key="4">
    <source>
        <dbReference type="Proteomes" id="UP000799428"/>
    </source>
</evidence>
<organism evidence="3 4">
    <name type="scientific">Pleomassaria siparia CBS 279.74</name>
    <dbReference type="NCBI Taxonomy" id="1314801"/>
    <lineage>
        <taxon>Eukaryota</taxon>
        <taxon>Fungi</taxon>
        <taxon>Dikarya</taxon>
        <taxon>Ascomycota</taxon>
        <taxon>Pezizomycotina</taxon>
        <taxon>Dothideomycetes</taxon>
        <taxon>Pleosporomycetidae</taxon>
        <taxon>Pleosporales</taxon>
        <taxon>Pleomassariaceae</taxon>
        <taxon>Pleomassaria</taxon>
    </lineage>
</organism>
<dbReference type="EMBL" id="MU005780">
    <property type="protein sequence ID" value="KAF2705126.1"/>
    <property type="molecule type" value="Genomic_DNA"/>
</dbReference>
<feature type="compositionally biased region" description="Low complexity" evidence="1">
    <location>
        <begin position="178"/>
        <end position="195"/>
    </location>
</feature>
<keyword evidence="4" id="KW-1185">Reference proteome</keyword>
<feature type="compositionally biased region" description="Polar residues" evidence="1">
    <location>
        <begin position="205"/>
        <end position="214"/>
    </location>
</feature>
<reference evidence="3" key="1">
    <citation type="journal article" date="2020" name="Stud. Mycol.">
        <title>101 Dothideomycetes genomes: a test case for predicting lifestyles and emergence of pathogens.</title>
        <authorList>
            <person name="Haridas S."/>
            <person name="Albert R."/>
            <person name="Binder M."/>
            <person name="Bloem J."/>
            <person name="Labutti K."/>
            <person name="Salamov A."/>
            <person name="Andreopoulos B."/>
            <person name="Baker S."/>
            <person name="Barry K."/>
            <person name="Bills G."/>
            <person name="Bluhm B."/>
            <person name="Cannon C."/>
            <person name="Castanera R."/>
            <person name="Culley D."/>
            <person name="Daum C."/>
            <person name="Ezra D."/>
            <person name="Gonzalez J."/>
            <person name="Henrissat B."/>
            <person name="Kuo A."/>
            <person name="Liang C."/>
            <person name="Lipzen A."/>
            <person name="Lutzoni F."/>
            <person name="Magnuson J."/>
            <person name="Mondo S."/>
            <person name="Nolan M."/>
            <person name="Ohm R."/>
            <person name="Pangilinan J."/>
            <person name="Park H.-J."/>
            <person name="Ramirez L."/>
            <person name="Alfaro M."/>
            <person name="Sun H."/>
            <person name="Tritt A."/>
            <person name="Yoshinaga Y."/>
            <person name="Zwiers L.-H."/>
            <person name="Turgeon B."/>
            <person name="Goodwin S."/>
            <person name="Spatafora J."/>
            <person name="Crous P."/>
            <person name="Grigoriev I."/>
        </authorList>
    </citation>
    <scope>NUCLEOTIDE SEQUENCE</scope>
    <source>
        <strain evidence="3">CBS 279.74</strain>
    </source>
</reference>